<evidence type="ECO:0000256" key="3">
    <source>
        <dbReference type="ARBA" id="ARBA00022553"/>
    </source>
</evidence>
<dbReference type="InterPro" id="IPR010559">
    <property type="entry name" value="Sig_transdc_His_kin_internal"/>
</dbReference>
<keyword evidence="5 9" id="KW-0418">Kinase</keyword>
<evidence type="ECO:0000256" key="7">
    <source>
        <dbReference type="SAM" id="Phobius"/>
    </source>
</evidence>
<keyword evidence="7" id="KW-0812">Transmembrane</keyword>
<keyword evidence="7" id="KW-1133">Transmembrane helix</keyword>
<dbReference type="Gene3D" id="6.10.340.10">
    <property type="match status" value="1"/>
</dbReference>
<keyword evidence="6 7" id="KW-0472">Membrane</keyword>
<dbReference type="RefSeq" id="WP_344910570.1">
    <property type="nucleotide sequence ID" value="NZ_BAAAYO010000009.1"/>
</dbReference>
<dbReference type="PANTHER" id="PTHR34220">
    <property type="entry name" value="SENSOR HISTIDINE KINASE YPDA"/>
    <property type="match status" value="1"/>
</dbReference>
<organism evidence="9 10">
    <name type="scientific">Paenibacillus hodogayensis</name>
    <dbReference type="NCBI Taxonomy" id="279208"/>
    <lineage>
        <taxon>Bacteria</taxon>
        <taxon>Bacillati</taxon>
        <taxon>Bacillota</taxon>
        <taxon>Bacilli</taxon>
        <taxon>Bacillales</taxon>
        <taxon>Paenibacillaceae</taxon>
        <taxon>Paenibacillus</taxon>
    </lineage>
</organism>
<dbReference type="InterPro" id="IPR050640">
    <property type="entry name" value="Bact_2-comp_sensor_kinase"/>
</dbReference>
<evidence type="ECO:0000256" key="1">
    <source>
        <dbReference type="ARBA" id="ARBA00004651"/>
    </source>
</evidence>
<dbReference type="EMBL" id="JBHMAG010000021">
    <property type="protein sequence ID" value="MFB9756159.1"/>
    <property type="molecule type" value="Genomic_DNA"/>
</dbReference>
<protein>
    <submittedName>
        <fullName evidence="9">Sensor histidine kinase</fullName>
        <ecNumber evidence="9">2.7.13.3</ecNumber>
    </submittedName>
</protein>
<proteinExistence type="predicted"/>
<dbReference type="EC" id="2.7.13.3" evidence="9"/>
<dbReference type="SMART" id="SM00304">
    <property type="entry name" value="HAMP"/>
    <property type="match status" value="1"/>
</dbReference>
<dbReference type="SMART" id="SM00387">
    <property type="entry name" value="HATPase_c"/>
    <property type="match status" value="1"/>
</dbReference>
<accession>A0ABV5W6F2</accession>
<dbReference type="SUPFAM" id="SSF55874">
    <property type="entry name" value="ATPase domain of HSP90 chaperone/DNA topoisomerase II/histidine kinase"/>
    <property type="match status" value="1"/>
</dbReference>
<feature type="transmembrane region" description="Helical" evidence="7">
    <location>
        <begin position="308"/>
        <end position="331"/>
    </location>
</feature>
<dbReference type="InterPro" id="IPR036890">
    <property type="entry name" value="HATPase_C_sf"/>
</dbReference>
<keyword evidence="4 9" id="KW-0808">Transferase</keyword>
<dbReference type="InterPro" id="IPR003594">
    <property type="entry name" value="HATPase_dom"/>
</dbReference>
<evidence type="ECO:0000256" key="5">
    <source>
        <dbReference type="ARBA" id="ARBA00022777"/>
    </source>
</evidence>
<dbReference type="Pfam" id="PF02518">
    <property type="entry name" value="HATPase_c"/>
    <property type="match status" value="1"/>
</dbReference>
<evidence type="ECO:0000256" key="6">
    <source>
        <dbReference type="ARBA" id="ARBA00023136"/>
    </source>
</evidence>
<keyword evidence="3" id="KW-0597">Phosphoprotein</keyword>
<evidence type="ECO:0000256" key="2">
    <source>
        <dbReference type="ARBA" id="ARBA00022475"/>
    </source>
</evidence>
<dbReference type="PANTHER" id="PTHR34220:SF7">
    <property type="entry name" value="SENSOR HISTIDINE KINASE YPDA"/>
    <property type="match status" value="1"/>
</dbReference>
<feature type="domain" description="HAMP" evidence="8">
    <location>
        <begin position="336"/>
        <end position="390"/>
    </location>
</feature>
<keyword evidence="10" id="KW-1185">Reference proteome</keyword>
<evidence type="ECO:0000313" key="9">
    <source>
        <dbReference type="EMBL" id="MFB9756159.1"/>
    </source>
</evidence>
<dbReference type="Pfam" id="PF06580">
    <property type="entry name" value="His_kinase"/>
    <property type="match status" value="1"/>
</dbReference>
<reference evidence="9 10" key="1">
    <citation type="submission" date="2024-09" db="EMBL/GenBank/DDBJ databases">
        <authorList>
            <person name="Sun Q."/>
            <person name="Mori K."/>
        </authorList>
    </citation>
    <scope>NUCLEOTIDE SEQUENCE [LARGE SCALE GENOMIC DNA]</scope>
    <source>
        <strain evidence="9 10">JCM 12520</strain>
    </source>
</reference>
<dbReference type="CDD" id="cd06225">
    <property type="entry name" value="HAMP"/>
    <property type="match status" value="1"/>
</dbReference>
<comment type="subcellular location">
    <subcellularLocation>
        <location evidence="1">Cell membrane</location>
        <topology evidence="1">Multi-pass membrane protein</topology>
    </subcellularLocation>
</comment>
<gene>
    <name evidence="9" type="ORF">ACFFNY_31670</name>
</gene>
<dbReference type="GO" id="GO:0004673">
    <property type="term" value="F:protein histidine kinase activity"/>
    <property type="evidence" value="ECO:0007669"/>
    <property type="project" value="UniProtKB-EC"/>
</dbReference>
<dbReference type="PROSITE" id="PS50885">
    <property type="entry name" value="HAMP"/>
    <property type="match status" value="1"/>
</dbReference>
<evidence type="ECO:0000259" key="8">
    <source>
        <dbReference type="PROSITE" id="PS50885"/>
    </source>
</evidence>
<name>A0ABV5W6F2_9BACL</name>
<keyword evidence="2" id="KW-1003">Cell membrane</keyword>
<sequence length="623" mass="69350">MAKTRNRSARLYQKIAMPVTFIIVALVCLLAVLSSVVIVWIQNDQTEKSVRQSTNYVYRSLWYQFNSLKNIPSFIISSREIENLLEKRYASKADAVSDYYDLFTEFENISLMSLLNEVDPRSQAQISYVVTVIVGAGSGLYDLATDRFATVNGIYKNDDVKDKDWYRKLSESGNPMVWWAEPGNADGIGGHIYVAKRKVSAKDGRELGYVVVGYALNNIRGVLNQVGLLQGEFVLADEQNRVVYGTSYPFGRTLPDSFTAGMNGQAQGEGQGLLTRKIDGEQTFIAWGEYDNGWKLISIVPESRLADYTAVVAAIAVGVSLLGIVVTTLLIRRVAAKVTVPVTRLASLMKRVELGELQPPARLEPAYIDEVDLLGRGFANMIARLNGLIEEVYVRDIAQKQLQLDLLHAQINPHFLYNTLDMINCKALDAGDRDISRIARLLATVLRFGLNKGQQVIALRDELKQVSSYLEIQAMMNGELLYNIQADESLSAEPVIHFVLQPLVENSMVHGFRQQRTNRRIEIRVERDDGDLLIEVHDNGCGADAERMNRLLAGEEPEAGSASETELPAQTSGLGVRNVERRIKLYCGDRYGLRYMPADSGTCVHVRLPLAWPGKSASDFSPG</sequence>
<dbReference type="InterPro" id="IPR003660">
    <property type="entry name" value="HAMP_dom"/>
</dbReference>
<feature type="transmembrane region" description="Helical" evidence="7">
    <location>
        <begin position="21"/>
        <end position="41"/>
    </location>
</feature>
<evidence type="ECO:0000256" key="4">
    <source>
        <dbReference type="ARBA" id="ARBA00022679"/>
    </source>
</evidence>
<evidence type="ECO:0000313" key="10">
    <source>
        <dbReference type="Proteomes" id="UP001589619"/>
    </source>
</evidence>
<comment type="caution">
    <text evidence="9">The sequence shown here is derived from an EMBL/GenBank/DDBJ whole genome shotgun (WGS) entry which is preliminary data.</text>
</comment>
<dbReference type="Gene3D" id="3.30.565.10">
    <property type="entry name" value="Histidine kinase-like ATPase, C-terminal domain"/>
    <property type="match status" value="1"/>
</dbReference>
<dbReference type="Proteomes" id="UP001589619">
    <property type="component" value="Unassembled WGS sequence"/>
</dbReference>